<gene>
    <name evidence="7" type="primary">rpoC</name>
    <name evidence="11" type="ORF">HCUR_00518</name>
</gene>
<dbReference type="CDD" id="cd02655">
    <property type="entry name" value="RNAP_beta'_C"/>
    <property type="match status" value="1"/>
</dbReference>
<comment type="function">
    <text evidence="7 8">DNA-dependent RNA polymerase catalyzes the transcription of DNA into RNA using the four ribonucleoside triphosphates as substrates.</text>
</comment>
<feature type="region of interest" description="Disordered" evidence="9">
    <location>
        <begin position="1"/>
        <end position="21"/>
    </location>
</feature>
<evidence type="ECO:0000256" key="2">
    <source>
        <dbReference type="ARBA" id="ARBA00022679"/>
    </source>
</evidence>
<dbReference type="Gene3D" id="2.40.40.20">
    <property type="match status" value="1"/>
</dbReference>
<keyword evidence="7" id="KW-0862">Zinc</keyword>
<proteinExistence type="inferred from homology"/>
<comment type="subunit">
    <text evidence="7">The RNAP catalytic core consists of 2 alpha, 1 beta, 1 beta' and 1 omega subunit. When a sigma factor is associated with the core the holoenzyme is formed, which can initiate transcription.</text>
</comment>
<dbReference type="Gene3D" id="4.10.860.120">
    <property type="entry name" value="RNA polymerase II, clamp domain"/>
    <property type="match status" value="1"/>
</dbReference>
<dbReference type="InterPro" id="IPR038120">
    <property type="entry name" value="Rpb1_funnel_sf"/>
</dbReference>
<dbReference type="InterPro" id="IPR007081">
    <property type="entry name" value="RNA_pol_Rpb1_5"/>
</dbReference>
<comment type="similarity">
    <text evidence="7 8">Belongs to the RNA polymerase beta' chain family.</text>
</comment>
<dbReference type="SMART" id="SM00663">
    <property type="entry name" value="RPOLA_N"/>
    <property type="match status" value="1"/>
</dbReference>
<dbReference type="GO" id="GO:0000287">
    <property type="term" value="F:magnesium ion binding"/>
    <property type="evidence" value="ECO:0007669"/>
    <property type="project" value="UniProtKB-UniRule"/>
</dbReference>
<comment type="caution">
    <text evidence="11">The sequence shown here is derived from an EMBL/GenBank/DDBJ whole genome shotgun (WGS) entry which is preliminary data.</text>
</comment>
<accession>A0A2S5R9K9</accession>
<dbReference type="PANTHER" id="PTHR19376:SF54">
    <property type="entry name" value="DNA-DIRECTED RNA POLYMERASE SUBUNIT BETA"/>
    <property type="match status" value="1"/>
</dbReference>
<feature type="binding site" evidence="7">
    <location>
        <position position="934"/>
    </location>
    <ligand>
        <name>Zn(2+)</name>
        <dbReference type="ChEBI" id="CHEBI:29105"/>
        <label>2</label>
    </ligand>
</feature>
<organism evidence="11 12">
    <name type="scientific">Holospora curviuscula</name>
    <dbReference type="NCBI Taxonomy" id="1082868"/>
    <lineage>
        <taxon>Bacteria</taxon>
        <taxon>Pseudomonadati</taxon>
        <taxon>Pseudomonadota</taxon>
        <taxon>Alphaproteobacteria</taxon>
        <taxon>Holosporales</taxon>
        <taxon>Holosporaceae</taxon>
        <taxon>Holospora</taxon>
    </lineage>
</organism>
<name>A0A2S5R9K9_9PROT</name>
<dbReference type="InterPro" id="IPR012754">
    <property type="entry name" value="DNA-dir_RpoC_beta_prime_bact"/>
</dbReference>
<evidence type="ECO:0000256" key="6">
    <source>
        <dbReference type="ARBA" id="ARBA00048552"/>
    </source>
</evidence>
<dbReference type="SUPFAM" id="SSF64484">
    <property type="entry name" value="beta and beta-prime subunits of DNA dependent RNA-polymerase"/>
    <property type="match status" value="1"/>
</dbReference>
<feature type="binding site" evidence="7">
    <location>
        <position position="146"/>
    </location>
    <ligand>
        <name>Zn(2+)</name>
        <dbReference type="ChEBI" id="CHEBI:29105"/>
        <label>1</label>
    </ligand>
</feature>
<dbReference type="InterPro" id="IPR007066">
    <property type="entry name" value="RNA_pol_Rpb1_3"/>
</dbReference>
<dbReference type="Gene3D" id="1.10.132.30">
    <property type="match status" value="1"/>
</dbReference>
<comment type="cofactor">
    <cofactor evidence="7">
        <name>Mg(2+)</name>
        <dbReference type="ChEBI" id="CHEBI:18420"/>
    </cofactor>
    <text evidence="7">Binds 1 Mg(2+) ion per subunit.</text>
</comment>
<feature type="binding site" evidence="7">
    <location>
        <position position="862"/>
    </location>
    <ligand>
        <name>Zn(2+)</name>
        <dbReference type="ChEBI" id="CHEBI:29105"/>
        <label>2</label>
    </ligand>
</feature>
<keyword evidence="3 7" id="KW-0548">Nucleotidyltransferase</keyword>
<feature type="binding site" evidence="7">
    <location>
        <position position="523"/>
    </location>
    <ligand>
        <name>Mg(2+)</name>
        <dbReference type="ChEBI" id="CHEBI:18420"/>
    </ligand>
</feature>
<keyword evidence="12" id="KW-1185">Reference proteome</keyword>
<comment type="catalytic activity">
    <reaction evidence="6 7 8">
        <text>RNA(n) + a ribonucleoside 5'-triphosphate = RNA(n+1) + diphosphate</text>
        <dbReference type="Rhea" id="RHEA:21248"/>
        <dbReference type="Rhea" id="RHEA-COMP:14527"/>
        <dbReference type="Rhea" id="RHEA-COMP:17342"/>
        <dbReference type="ChEBI" id="CHEBI:33019"/>
        <dbReference type="ChEBI" id="CHEBI:61557"/>
        <dbReference type="ChEBI" id="CHEBI:140395"/>
        <dbReference type="EC" id="2.7.7.6"/>
    </reaction>
</comment>
<dbReference type="Gene3D" id="1.10.1790.20">
    <property type="match status" value="1"/>
</dbReference>
<dbReference type="GO" id="GO:0008270">
    <property type="term" value="F:zinc ion binding"/>
    <property type="evidence" value="ECO:0007669"/>
    <property type="project" value="UniProtKB-UniRule"/>
</dbReference>
<dbReference type="Pfam" id="PF04998">
    <property type="entry name" value="RNA_pol_Rpb1_5"/>
    <property type="match status" value="1"/>
</dbReference>
<dbReference type="Gene3D" id="2.40.50.100">
    <property type="match status" value="3"/>
</dbReference>
<dbReference type="Pfam" id="PF04983">
    <property type="entry name" value="RNA_pol_Rpb1_3"/>
    <property type="match status" value="1"/>
</dbReference>
<dbReference type="PANTHER" id="PTHR19376">
    <property type="entry name" value="DNA-DIRECTED RNA POLYMERASE"/>
    <property type="match status" value="1"/>
</dbReference>
<keyword evidence="5 7" id="KW-0804">Transcription</keyword>
<feature type="binding site" evidence="7">
    <location>
        <position position="143"/>
    </location>
    <ligand>
        <name>Zn(2+)</name>
        <dbReference type="ChEBI" id="CHEBI:29105"/>
        <label>1</label>
    </ligand>
</feature>
<dbReference type="EC" id="2.7.7.6" evidence="7"/>
<dbReference type="Pfam" id="PF04997">
    <property type="entry name" value="RNA_pol_Rpb1_1"/>
    <property type="match status" value="1"/>
</dbReference>
<dbReference type="GO" id="GO:0003677">
    <property type="term" value="F:DNA binding"/>
    <property type="evidence" value="ECO:0007669"/>
    <property type="project" value="UniProtKB-UniRule"/>
</dbReference>
<dbReference type="GO" id="GO:0006351">
    <property type="term" value="P:DNA-templated transcription"/>
    <property type="evidence" value="ECO:0007669"/>
    <property type="project" value="UniProtKB-UniRule"/>
</dbReference>
<dbReference type="InterPro" id="IPR045867">
    <property type="entry name" value="DNA-dir_RpoC_beta_prime"/>
</dbReference>
<sequence>MNIEKKIEFWSKNQHNSPEDPQELEHFLHLDQEDDKKDSSVDPVLFTAESSEDVADIFEDLYPPISYRPGTATDFDGIRISIASPEQIRSWSYGEVKKPETINYRTFKPEKDGLFCARIFGPIKDYECLCGKYKRMKYRGAVCERCGVEVTQTKVRRERMGHIELASPVAHIWFSRSLPSRIATLLDMTIKTLERILYFEGHVVLDPGLTPLAYGRVLTDSEYNKFCQEYGIGNFVVGSGSQALKEMLASLDFQEIRDRLRAQLDGSVSEFKRKRIIKQLKLVEAFVSSGTRPEWMILDVIPVIPPDLRPLVPLDGGRFATSDLNDLYRRLLNRNNRLKKLMEMQTPDVIIRNEKRMLQEVVDAFFDNGRRGRPITGTNKRPLKSLSDMLRGKHGRFRSNLLGKRVDYSGRSVIVVGPELKLDQCGLPKKMALELFKPYVYAKLERYGLASSVKVAKRMVERERPEIWDILEEVIQERTVLLNRAPTLHRLGIQAFEPMLIEGKAIQLHPLVCAAYNADFDGDQMAVHVPLSLEAQIEARVLMMSTNNILSPASGEPVIVPSKDMVLGLYYLTLERAQEKGEGMIFASFAEVLMALEKKDISLHARIQARVEALNNEGNVVYTRQVTTPGRLIFWDIVPKHAKISFESLNRNLSSKEINELMGQVYHFCGGTATTIFADALVKLGFKYSTLGGISFGKDDLLVPPEKDFLVKETEKLIQEYHQQYLEGLITFGERYNRITDAWTKCSEAVAHHMMEHISQDIPGKPLNSLYLMAVSGARGAKGQLRQLMGMRGLIARHDGTVIEHPIISNFKEGLRSDEYFNSIYGARKGLSDTALKTANAGYLTRRLVDVAQDCVVQEEDCGTSEFIEMHALDDISGVGPSLRERIFGRTLARDITFSDGTVLAKGVLLDQILIGRIEADYIHSVAVRSVLKCKAKYGVCTLCYGRNLARGGLVMRGEAVGVIAAQSIGEPGTQLTLRTFHSGGTAQRASESSSLDARYAGEVMFRQESTVVNRYGQTIVVGRSMELVILDFTRKGQELMSFRLPYGAVLLVNQGAHVEQGERLAEWDPYNLPIIVEQEGVIHYTDLMEGISLREVLDDLTGITQRIVVPSRSSAKGKELRPTLVLKPYDTLRSEVRYSLSVDTVVLAVDQQGVKKGDVIARLAKEAFKSRDIVGGLPRIVELFEARRPKEPAVMSRYSGVVAYGKDQKNRRKFSVIPHDPQEKPVEYTVPQGLHILVYEGDRVNKGDILVAGNMVPHDILSILGVDALAEFLIQEIQMLYRLQGVRINEKHIEVILRQMLQRVEIQEPGGTLFLVGDHITLEELKKGNRAALREGKLPAQAVRILQGITKVSLQTDSFISAASFQETTRVLTDAAVHGKVDTLKGMKENVIAGRLIPAGTGLFERLLRQEARARDQNLAKNVNE</sequence>
<keyword evidence="2 7" id="KW-0808">Transferase</keyword>
<dbReference type="InterPro" id="IPR007080">
    <property type="entry name" value="RNA_pol_Rpb1_1"/>
</dbReference>
<dbReference type="OrthoDB" id="9815296at2"/>
<dbReference type="NCBIfam" id="TIGR02386">
    <property type="entry name" value="rpoC_TIGR"/>
    <property type="match status" value="1"/>
</dbReference>
<feature type="binding site" evidence="7">
    <location>
        <position position="130"/>
    </location>
    <ligand>
        <name>Zn(2+)</name>
        <dbReference type="ChEBI" id="CHEBI:29105"/>
        <label>1</label>
    </ligand>
</feature>
<keyword evidence="4 7" id="KW-0479">Metal-binding</keyword>
<feature type="binding site" evidence="7">
    <location>
        <position position="519"/>
    </location>
    <ligand>
        <name>Mg(2+)</name>
        <dbReference type="ChEBI" id="CHEBI:18420"/>
    </ligand>
</feature>
<dbReference type="Gene3D" id="1.10.40.90">
    <property type="match status" value="1"/>
</dbReference>
<evidence type="ECO:0000313" key="12">
    <source>
        <dbReference type="Proteomes" id="UP000239425"/>
    </source>
</evidence>
<evidence type="ECO:0000256" key="1">
    <source>
        <dbReference type="ARBA" id="ARBA00022478"/>
    </source>
</evidence>
<evidence type="ECO:0000256" key="4">
    <source>
        <dbReference type="ARBA" id="ARBA00022723"/>
    </source>
</evidence>
<dbReference type="InterPro" id="IPR006592">
    <property type="entry name" value="RNA_pol_N"/>
</dbReference>
<feature type="binding site" evidence="7">
    <location>
        <position position="128"/>
    </location>
    <ligand>
        <name>Zn(2+)</name>
        <dbReference type="ChEBI" id="CHEBI:29105"/>
        <label>1</label>
    </ligand>
</feature>
<protein>
    <recommendedName>
        <fullName evidence="7">DNA-directed RNA polymerase subunit beta'</fullName>
        <shortName evidence="7">RNAP subunit beta'</shortName>
        <ecNumber evidence="7">2.7.7.6</ecNumber>
    </recommendedName>
    <alternativeName>
        <fullName evidence="7">RNA polymerase subunit beta'</fullName>
    </alternativeName>
    <alternativeName>
        <fullName evidence="7">Transcriptase subunit beta'</fullName>
    </alternativeName>
</protein>
<feature type="binding site" evidence="7">
    <location>
        <position position="944"/>
    </location>
    <ligand>
        <name>Zn(2+)</name>
        <dbReference type="ChEBI" id="CHEBI:29105"/>
        <label>2</label>
    </ligand>
</feature>
<keyword evidence="1 7" id="KW-0240">DNA-directed RNA polymerase</keyword>
<dbReference type="Pfam" id="PF05000">
    <property type="entry name" value="RNA_pol_Rpb1_4"/>
    <property type="match status" value="1"/>
</dbReference>
<evidence type="ECO:0000256" key="8">
    <source>
        <dbReference type="RuleBase" id="RU004279"/>
    </source>
</evidence>
<evidence type="ECO:0000256" key="7">
    <source>
        <dbReference type="HAMAP-Rule" id="MF_01322"/>
    </source>
</evidence>
<feature type="binding site" evidence="7">
    <location>
        <position position="521"/>
    </location>
    <ligand>
        <name>Mg(2+)</name>
        <dbReference type="ChEBI" id="CHEBI:18420"/>
    </ligand>
</feature>
<dbReference type="InterPro" id="IPR000722">
    <property type="entry name" value="RNA_pol_asu"/>
</dbReference>
<evidence type="ECO:0000256" key="9">
    <source>
        <dbReference type="SAM" id="MobiDB-lite"/>
    </source>
</evidence>
<evidence type="ECO:0000259" key="10">
    <source>
        <dbReference type="SMART" id="SM00663"/>
    </source>
</evidence>
<dbReference type="EMBL" id="PHHC01000079">
    <property type="protein sequence ID" value="PPE03983.1"/>
    <property type="molecule type" value="Genomic_DNA"/>
</dbReference>
<dbReference type="HAMAP" id="MF_01322">
    <property type="entry name" value="RNApol_bact_RpoC"/>
    <property type="match status" value="1"/>
</dbReference>
<dbReference type="InterPro" id="IPR007083">
    <property type="entry name" value="RNA_pol_Rpb1_4"/>
</dbReference>
<dbReference type="GO" id="GO:0000428">
    <property type="term" value="C:DNA-directed RNA polymerase complex"/>
    <property type="evidence" value="ECO:0007669"/>
    <property type="project" value="UniProtKB-KW"/>
</dbReference>
<feature type="binding site" evidence="7">
    <location>
        <position position="941"/>
    </location>
    <ligand>
        <name>Zn(2+)</name>
        <dbReference type="ChEBI" id="CHEBI:29105"/>
        <label>2</label>
    </ligand>
</feature>
<comment type="cofactor">
    <cofactor evidence="7">
        <name>Zn(2+)</name>
        <dbReference type="ChEBI" id="CHEBI:29105"/>
    </cofactor>
    <text evidence="7">Binds 2 Zn(2+) ions per subunit.</text>
</comment>
<dbReference type="Gene3D" id="1.10.150.390">
    <property type="match status" value="1"/>
</dbReference>
<dbReference type="RefSeq" id="WP_104206606.1">
    <property type="nucleotide sequence ID" value="NZ_PHHC01000079.1"/>
</dbReference>
<dbReference type="InterPro" id="IPR044893">
    <property type="entry name" value="RNA_pol_Rpb1_clamp_domain"/>
</dbReference>
<dbReference type="InterPro" id="IPR042102">
    <property type="entry name" value="RNA_pol_Rpb1_3_sf"/>
</dbReference>
<dbReference type="Proteomes" id="UP000239425">
    <property type="component" value="Unassembled WGS sequence"/>
</dbReference>
<evidence type="ECO:0000256" key="3">
    <source>
        <dbReference type="ARBA" id="ARBA00022695"/>
    </source>
</evidence>
<feature type="domain" description="RNA polymerase N-terminal" evidence="10">
    <location>
        <begin position="294"/>
        <end position="573"/>
    </location>
</feature>
<dbReference type="Gene3D" id="1.10.274.100">
    <property type="entry name" value="RNA polymerase Rpb1, domain 3"/>
    <property type="match status" value="2"/>
</dbReference>
<dbReference type="GO" id="GO:0003899">
    <property type="term" value="F:DNA-directed RNA polymerase activity"/>
    <property type="evidence" value="ECO:0007669"/>
    <property type="project" value="UniProtKB-UniRule"/>
</dbReference>
<dbReference type="Pfam" id="PF00623">
    <property type="entry name" value="RNA_pol_Rpb1_2"/>
    <property type="match status" value="1"/>
</dbReference>
<reference evidence="11 12" key="1">
    <citation type="submission" date="2017-11" db="EMBL/GenBank/DDBJ databases">
        <title>Comparative genomic analysis of Holospora spp., intranuclear symbionts of paramecia.</title>
        <authorList>
            <person name="Garushyants S.K."/>
            <person name="Beliavskaya A."/>
            <person name="Malko D.B."/>
            <person name="Logacheva M.D."/>
            <person name="Rautian M.S."/>
            <person name="Gelfand M.S."/>
        </authorList>
    </citation>
    <scope>NUCLEOTIDE SEQUENCE [LARGE SCALE GENOMIC DNA]</scope>
    <source>
        <strain evidence="12">02AZ16</strain>
    </source>
</reference>
<evidence type="ECO:0000313" key="11">
    <source>
        <dbReference type="EMBL" id="PPE03983.1"/>
    </source>
</evidence>
<keyword evidence="7" id="KW-0460">Magnesium</keyword>
<dbReference type="CDD" id="cd01609">
    <property type="entry name" value="RNAP_beta'_N"/>
    <property type="match status" value="1"/>
</dbReference>
<evidence type="ECO:0000256" key="5">
    <source>
        <dbReference type="ARBA" id="ARBA00023163"/>
    </source>
</evidence>